<accession>A0AAV7HYW4</accession>
<comment type="caution">
    <text evidence="1">The sequence shown here is derived from an EMBL/GenBank/DDBJ whole genome shotgun (WGS) entry which is preliminary data.</text>
</comment>
<evidence type="ECO:0000313" key="2">
    <source>
        <dbReference type="Proteomes" id="UP000826195"/>
    </source>
</evidence>
<protein>
    <submittedName>
        <fullName evidence="1">Uncharacterized protein</fullName>
    </submittedName>
</protein>
<keyword evidence="2" id="KW-1185">Reference proteome</keyword>
<evidence type="ECO:0000313" key="1">
    <source>
        <dbReference type="EMBL" id="KAH0535666.1"/>
    </source>
</evidence>
<gene>
    <name evidence="1" type="ORF">KQX54_018026</name>
</gene>
<proteinExistence type="predicted"/>
<name>A0AAV7HYW4_COTGL</name>
<dbReference type="AlphaFoldDB" id="A0AAV7HYW4"/>
<dbReference type="EMBL" id="JAHXZJ010002982">
    <property type="protein sequence ID" value="KAH0535666.1"/>
    <property type="molecule type" value="Genomic_DNA"/>
</dbReference>
<sequence>MNSDLITAFDPKYEIGKKRENKNNERLRKNEIRKRRKVDDWRNRGNGETRCESSGNLHLKRSSSLGIEFCVGDRFYLCENKILCEYDYEERLVFANMALHPPPTATLAHIKRQVTHLQPQVS</sequence>
<organism evidence="1 2">
    <name type="scientific">Cotesia glomerata</name>
    <name type="common">Lepidopteran parasitic wasp</name>
    <name type="synonym">Apanteles glomeratus</name>
    <dbReference type="NCBI Taxonomy" id="32391"/>
    <lineage>
        <taxon>Eukaryota</taxon>
        <taxon>Metazoa</taxon>
        <taxon>Ecdysozoa</taxon>
        <taxon>Arthropoda</taxon>
        <taxon>Hexapoda</taxon>
        <taxon>Insecta</taxon>
        <taxon>Pterygota</taxon>
        <taxon>Neoptera</taxon>
        <taxon>Endopterygota</taxon>
        <taxon>Hymenoptera</taxon>
        <taxon>Apocrita</taxon>
        <taxon>Ichneumonoidea</taxon>
        <taxon>Braconidae</taxon>
        <taxon>Microgastrinae</taxon>
        <taxon>Cotesia</taxon>
    </lineage>
</organism>
<reference evidence="1 2" key="1">
    <citation type="journal article" date="2021" name="J. Hered.">
        <title>A chromosome-level genome assembly of the parasitoid wasp, Cotesia glomerata (Hymenoptera: Braconidae).</title>
        <authorList>
            <person name="Pinto B.J."/>
            <person name="Weis J.J."/>
            <person name="Gamble T."/>
            <person name="Ode P.J."/>
            <person name="Paul R."/>
            <person name="Zaspel J.M."/>
        </authorList>
    </citation>
    <scope>NUCLEOTIDE SEQUENCE [LARGE SCALE GENOMIC DNA]</scope>
    <source>
        <strain evidence="1">CgM1</strain>
    </source>
</reference>
<dbReference type="Proteomes" id="UP000826195">
    <property type="component" value="Unassembled WGS sequence"/>
</dbReference>